<name>A0A1H2EC08_9GAMM</name>
<accession>A0A1H2EC08</accession>
<feature type="transmembrane region" description="Helical" evidence="5">
    <location>
        <begin position="52"/>
        <end position="69"/>
    </location>
</feature>
<feature type="transmembrane region" description="Helical" evidence="5">
    <location>
        <begin position="12"/>
        <end position="32"/>
    </location>
</feature>
<proteinExistence type="predicted"/>
<evidence type="ECO:0000256" key="5">
    <source>
        <dbReference type="SAM" id="Phobius"/>
    </source>
</evidence>
<evidence type="ECO:0000313" key="6">
    <source>
        <dbReference type="EMBL" id="SDT92667.1"/>
    </source>
</evidence>
<keyword evidence="3 5" id="KW-1133">Transmembrane helix</keyword>
<reference evidence="7" key="1">
    <citation type="submission" date="2016-10" db="EMBL/GenBank/DDBJ databases">
        <authorList>
            <person name="Varghese N."/>
            <person name="Submissions S."/>
        </authorList>
    </citation>
    <scope>NUCLEOTIDE SEQUENCE [LARGE SCALE GENOMIC DNA]</scope>
    <source>
        <strain evidence="7">CCTCC 2012022</strain>
    </source>
</reference>
<dbReference type="AlphaFoldDB" id="A0A1H2EC08"/>
<evidence type="ECO:0000256" key="1">
    <source>
        <dbReference type="ARBA" id="ARBA00022475"/>
    </source>
</evidence>
<evidence type="ECO:0000256" key="2">
    <source>
        <dbReference type="ARBA" id="ARBA00022692"/>
    </source>
</evidence>
<evidence type="ECO:0008006" key="8">
    <source>
        <dbReference type="Google" id="ProtNLM"/>
    </source>
</evidence>
<evidence type="ECO:0000256" key="4">
    <source>
        <dbReference type="ARBA" id="ARBA00023136"/>
    </source>
</evidence>
<protein>
    <recommendedName>
        <fullName evidence="8">DUF1656 domain-containing protein</fullName>
    </recommendedName>
</protein>
<keyword evidence="1" id="KW-1003">Cell membrane</keyword>
<keyword evidence="7" id="KW-1185">Reference proteome</keyword>
<gene>
    <name evidence="6" type="ORF">SAMN05216580_0487</name>
</gene>
<sequence>MLPDSLPREIAFHGVLLPSVAALFLLAMLLGWGLDRLLAGLGLYRHAWHPSLLRIALFAGLFAGLALTVHP</sequence>
<dbReference type="InterPro" id="IPR012451">
    <property type="entry name" value="DUF1656"/>
</dbReference>
<evidence type="ECO:0000256" key="3">
    <source>
        <dbReference type="ARBA" id="ARBA00022989"/>
    </source>
</evidence>
<keyword evidence="4 5" id="KW-0472">Membrane</keyword>
<dbReference type="EMBL" id="LT629780">
    <property type="protein sequence ID" value="SDT92667.1"/>
    <property type="molecule type" value="Genomic_DNA"/>
</dbReference>
<evidence type="ECO:0000313" key="7">
    <source>
        <dbReference type="Proteomes" id="UP000243063"/>
    </source>
</evidence>
<dbReference type="STRING" id="1245526.SAMN05216580_0487"/>
<keyword evidence="2 5" id="KW-0812">Transmembrane</keyword>
<dbReference type="Proteomes" id="UP000243063">
    <property type="component" value="Chromosome I"/>
</dbReference>
<organism evidence="6 7">
    <name type="scientific">Geopseudomonas guangdongensis</name>
    <dbReference type="NCBI Taxonomy" id="1245526"/>
    <lineage>
        <taxon>Bacteria</taxon>
        <taxon>Pseudomonadati</taxon>
        <taxon>Pseudomonadota</taxon>
        <taxon>Gammaproteobacteria</taxon>
        <taxon>Pseudomonadales</taxon>
        <taxon>Pseudomonadaceae</taxon>
        <taxon>Geopseudomonas</taxon>
    </lineage>
</organism>
<dbReference type="Pfam" id="PF07869">
    <property type="entry name" value="DUF1656"/>
    <property type="match status" value="1"/>
</dbReference>